<dbReference type="Proteomes" id="UP001328107">
    <property type="component" value="Unassembled WGS sequence"/>
</dbReference>
<name>A0AAN5IDS2_9BILA</name>
<sequence length="205" mass="22941">MTAQITALEGKLGTQQVFIDPKTGVSHQIPSSGAIPKTTPAQCATVGVVSAEANEEEMEAMLKEIDRIILQEKNVDIDQLQKQIESIITKLAPAEFKQCVLQMIEMETQSQQLSAEALEAKVKRRTRQVRKCLRVRKGNKAENSDSDTSDDELKCAHWNICGISSQLKSVLGFVWLPKHIFFEEIQFLSRGLSLPEHQMSSFLTK</sequence>
<accession>A0AAN5IDS2</accession>
<keyword evidence="3" id="KW-1185">Reference proteome</keyword>
<dbReference type="EMBL" id="BTRK01000006">
    <property type="protein sequence ID" value="GMR62593.1"/>
    <property type="molecule type" value="Genomic_DNA"/>
</dbReference>
<evidence type="ECO:0000313" key="2">
    <source>
        <dbReference type="EMBL" id="GMR62593.1"/>
    </source>
</evidence>
<gene>
    <name evidence="2" type="ORF">PMAYCL1PPCAC_32788</name>
</gene>
<reference evidence="3" key="1">
    <citation type="submission" date="2022-10" db="EMBL/GenBank/DDBJ databases">
        <title>Genome assembly of Pristionchus species.</title>
        <authorList>
            <person name="Yoshida K."/>
            <person name="Sommer R.J."/>
        </authorList>
    </citation>
    <scope>NUCLEOTIDE SEQUENCE [LARGE SCALE GENOMIC DNA]</scope>
    <source>
        <strain evidence="3">RS5460</strain>
    </source>
</reference>
<evidence type="ECO:0000256" key="1">
    <source>
        <dbReference type="SAM" id="Coils"/>
    </source>
</evidence>
<comment type="caution">
    <text evidence="2">The sequence shown here is derived from an EMBL/GenBank/DDBJ whole genome shotgun (WGS) entry which is preliminary data.</text>
</comment>
<organism evidence="2 3">
    <name type="scientific">Pristionchus mayeri</name>
    <dbReference type="NCBI Taxonomy" id="1317129"/>
    <lineage>
        <taxon>Eukaryota</taxon>
        <taxon>Metazoa</taxon>
        <taxon>Ecdysozoa</taxon>
        <taxon>Nematoda</taxon>
        <taxon>Chromadorea</taxon>
        <taxon>Rhabditida</taxon>
        <taxon>Rhabditina</taxon>
        <taxon>Diplogasteromorpha</taxon>
        <taxon>Diplogasteroidea</taxon>
        <taxon>Neodiplogasteridae</taxon>
        <taxon>Pristionchus</taxon>
    </lineage>
</organism>
<protein>
    <submittedName>
        <fullName evidence="2">Uncharacterized protein</fullName>
    </submittedName>
</protein>
<dbReference type="AlphaFoldDB" id="A0AAN5IDS2"/>
<feature type="coiled-coil region" evidence="1">
    <location>
        <begin position="51"/>
        <end position="90"/>
    </location>
</feature>
<evidence type="ECO:0000313" key="3">
    <source>
        <dbReference type="Proteomes" id="UP001328107"/>
    </source>
</evidence>
<keyword evidence="1" id="KW-0175">Coiled coil</keyword>
<proteinExistence type="predicted"/>